<dbReference type="AlphaFoldDB" id="A0A2H9VQQ1"/>
<dbReference type="Proteomes" id="UP000242687">
    <property type="component" value="Unassembled WGS sequence"/>
</dbReference>
<feature type="chain" id="PRO_5014112301" description="Transglutaminase superfamily protein" evidence="1">
    <location>
        <begin position="23"/>
        <end position="403"/>
    </location>
</feature>
<dbReference type="RefSeq" id="WP_245856780.1">
    <property type="nucleotide sequence ID" value="NZ_PGFJ01000001.1"/>
</dbReference>
<name>A0A2H9VQQ1_9SPHI</name>
<evidence type="ECO:0000313" key="2">
    <source>
        <dbReference type="EMBL" id="PJJ83140.1"/>
    </source>
</evidence>
<sequence>MIARVGRLMALLLIITFPSAFGQSNEKRLCFEFYEGTFNSEVSSAFLPEVPQVLSQQTVKQFYNTANASTYQPLVDSLLAFKKRYKLNDWIYYQLVRKTAQQLSPKADNYGRYTLYKWFLMAKSGYDARLALTQDKVIFYVYNREDVENLPFFIVDGRKYVCLNWHDYARANLNDDPAKPVTVDIPDANRPFSYKIDKMPELRPSDYFDKELQFTYKHKAYYFNVKLSKQVDAIFNNYPVVDFASYFNIPLTKETYGSLIPTLKENVKKMSQKKGIDYLMRFTRYAFLYENDEENFGFEKRLSPEETLFSKYSDCDDRAALFFYLVKEIYNLPMIALLYPTHITIGVQFDKPVGTPVMYKGIAYSVCEPTPQKEDLGIGQLSSALKNAPYQVVYQYEPGKSGM</sequence>
<proteinExistence type="predicted"/>
<dbReference type="EMBL" id="PGFJ01000001">
    <property type="protein sequence ID" value="PJJ83140.1"/>
    <property type="molecule type" value="Genomic_DNA"/>
</dbReference>
<evidence type="ECO:0000256" key="1">
    <source>
        <dbReference type="SAM" id="SignalP"/>
    </source>
</evidence>
<feature type="signal peptide" evidence="1">
    <location>
        <begin position="1"/>
        <end position="22"/>
    </location>
</feature>
<reference evidence="2 3" key="1">
    <citation type="submission" date="2017-11" db="EMBL/GenBank/DDBJ databases">
        <title>Genomic Encyclopedia of Archaeal and Bacterial Type Strains, Phase II (KMG-II): From Individual Species to Whole Genera.</title>
        <authorList>
            <person name="Goeker M."/>
        </authorList>
    </citation>
    <scope>NUCLEOTIDE SEQUENCE [LARGE SCALE GENOMIC DNA]</scope>
    <source>
        <strain evidence="2 3">DSM 28175</strain>
    </source>
</reference>
<evidence type="ECO:0008006" key="4">
    <source>
        <dbReference type="Google" id="ProtNLM"/>
    </source>
</evidence>
<keyword evidence="1" id="KW-0732">Signal</keyword>
<keyword evidence="3" id="KW-1185">Reference proteome</keyword>
<evidence type="ECO:0000313" key="3">
    <source>
        <dbReference type="Proteomes" id="UP000242687"/>
    </source>
</evidence>
<gene>
    <name evidence="2" type="ORF">CLV57_0118</name>
</gene>
<protein>
    <recommendedName>
        <fullName evidence="4">Transglutaminase superfamily protein</fullName>
    </recommendedName>
</protein>
<organism evidence="2 3">
    <name type="scientific">Mucilaginibacter auburnensis</name>
    <dbReference type="NCBI Taxonomy" id="1457233"/>
    <lineage>
        <taxon>Bacteria</taxon>
        <taxon>Pseudomonadati</taxon>
        <taxon>Bacteroidota</taxon>
        <taxon>Sphingobacteriia</taxon>
        <taxon>Sphingobacteriales</taxon>
        <taxon>Sphingobacteriaceae</taxon>
        <taxon>Mucilaginibacter</taxon>
    </lineage>
</organism>
<accession>A0A2H9VQQ1</accession>
<comment type="caution">
    <text evidence="2">The sequence shown here is derived from an EMBL/GenBank/DDBJ whole genome shotgun (WGS) entry which is preliminary data.</text>
</comment>